<dbReference type="eggNOG" id="ENOG5032RAA">
    <property type="taxonomic scope" value="Bacteria"/>
</dbReference>
<evidence type="ECO:0000313" key="1">
    <source>
        <dbReference type="EMBL" id="ADV47055.1"/>
    </source>
</evidence>
<organism evidence="1 2">
    <name type="scientific">Nitratifractor salsuginis (strain DSM 16511 / JCM 12458 / E9I37-1)</name>
    <dbReference type="NCBI Taxonomy" id="749222"/>
    <lineage>
        <taxon>Bacteria</taxon>
        <taxon>Pseudomonadati</taxon>
        <taxon>Campylobacterota</taxon>
        <taxon>Epsilonproteobacteria</taxon>
        <taxon>Campylobacterales</taxon>
        <taxon>Sulfurovaceae</taxon>
        <taxon>Nitratifractor</taxon>
    </lineage>
</organism>
<reference evidence="2" key="2">
    <citation type="submission" date="2011-01" db="EMBL/GenBank/DDBJ databases">
        <title>The complete genome of Nitratifractor salsuginis DSM 16511.</title>
        <authorList>
            <consortium name="US DOE Joint Genome Institute (JGI-PGF)"/>
            <person name="Lucas S."/>
            <person name="Copeland A."/>
            <person name="Lapidus A."/>
            <person name="Bruce D."/>
            <person name="Goodwin L."/>
            <person name="Pitluck S."/>
            <person name="Kyrpides N."/>
            <person name="Mavromatis K."/>
            <person name="Ivanova N."/>
            <person name="Mikhailova N."/>
            <person name="Zeytun A."/>
            <person name="Detter J.C."/>
            <person name="Tapia R."/>
            <person name="Han C."/>
            <person name="Land M."/>
            <person name="Hauser L."/>
            <person name="Markowitz V."/>
            <person name="Cheng J.-F."/>
            <person name="Hugenholtz P."/>
            <person name="Woyke T."/>
            <person name="Wu D."/>
            <person name="Tindall B."/>
            <person name="Schuetze A."/>
            <person name="Brambilla E."/>
            <person name="Klenk H.-P."/>
            <person name="Eisen J.A."/>
        </authorList>
    </citation>
    <scope>NUCLEOTIDE SEQUENCE [LARGE SCALE GENOMIC DNA]</scope>
    <source>
        <strain evidence="2">DSM 16511 / JCM 12458 / E9I37-1</strain>
    </source>
</reference>
<protein>
    <submittedName>
        <fullName evidence="1">Uncharacterized protein</fullName>
    </submittedName>
</protein>
<dbReference type="Proteomes" id="UP000008633">
    <property type="component" value="Chromosome"/>
</dbReference>
<sequence>MAIQNLEATITGIAPLLLNNPQAVDPFNRYSRAMKQITAKRKKTDDDLLELRKLEIETKLYWDDDLGVYVPSTWILAALAKTSFKKAKIAKAEIRAGVFAVEPKLKLNYDGMDKVKKIEDVVGNSRFHTQLILPQGQVRVSKAAPIFHKWSFDFSLEFDDEIIDRRTLIGLLEYSAKYGGFGDFRPSYGRAKMEAHDE</sequence>
<reference evidence="1 2" key="1">
    <citation type="journal article" date="2011" name="Stand. Genomic Sci.">
        <title>Complete genome sequence of Nitratifractor salsuginis type strain (E9I37-1).</title>
        <authorList>
            <person name="Anderson I."/>
            <person name="Sikorski J."/>
            <person name="Zeytun A."/>
            <person name="Nolan M."/>
            <person name="Lapidus A."/>
            <person name="Lucas S."/>
            <person name="Hammon N."/>
            <person name="Deshpande S."/>
            <person name="Cheng J.F."/>
            <person name="Tapia R."/>
            <person name="Han C."/>
            <person name="Goodwin L."/>
            <person name="Pitluck S."/>
            <person name="Liolios K."/>
            <person name="Pagani I."/>
            <person name="Ivanova N."/>
            <person name="Huntemann M."/>
            <person name="Mavromatis K."/>
            <person name="Ovchinikova G."/>
            <person name="Pati A."/>
            <person name="Chen A."/>
            <person name="Palaniappan K."/>
            <person name="Land M."/>
            <person name="Hauser L."/>
            <person name="Brambilla E.M."/>
            <person name="Ngatchou-Djao O.D."/>
            <person name="Rohde M."/>
            <person name="Tindall B.J."/>
            <person name="Goker M."/>
            <person name="Detter J.C."/>
            <person name="Woyke T."/>
            <person name="Bristow J."/>
            <person name="Eisen J.A."/>
            <person name="Markowitz V."/>
            <person name="Hugenholtz P."/>
            <person name="Klenk H.P."/>
            <person name="Kyrpides N.C."/>
        </authorList>
    </citation>
    <scope>NUCLEOTIDE SEQUENCE [LARGE SCALE GENOMIC DNA]</scope>
    <source>
        <strain evidence="2">DSM 16511 / JCM 12458 / E9I37-1</strain>
    </source>
</reference>
<dbReference type="KEGG" id="nsa:Nitsa_1810"/>
<gene>
    <name evidence="1" type="ordered locus">Nitsa_1810</name>
</gene>
<dbReference type="EMBL" id="CP002452">
    <property type="protein sequence ID" value="ADV47055.1"/>
    <property type="molecule type" value="Genomic_DNA"/>
</dbReference>
<keyword evidence="2" id="KW-1185">Reference proteome</keyword>
<dbReference type="AlphaFoldDB" id="E6X1R4"/>
<name>E6X1R4_NITSE</name>
<dbReference type="RefSeq" id="WP_013554740.1">
    <property type="nucleotide sequence ID" value="NC_014935.1"/>
</dbReference>
<dbReference type="STRING" id="749222.Nitsa_1810"/>
<evidence type="ECO:0000313" key="2">
    <source>
        <dbReference type="Proteomes" id="UP000008633"/>
    </source>
</evidence>
<accession>E6X1R4</accession>
<proteinExistence type="predicted"/>
<dbReference type="HOGENOM" id="CLU_1439962_0_0_7"/>